<organism evidence="1 2">
    <name type="scientific">Daphoenositta chrysoptera</name>
    <name type="common">varied sittella</name>
    <dbReference type="NCBI Taxonomy" id="254528"/>
    <lineage>
        <taxon>Eukaryota</taxon>
        <taxon>Metazoa</taxon>
        <taxon>Chordata</taxon>
        <taxon>Craniata</taxon>
        <taxon>Vertebrata</taxon>
        <taxon>Euteleostomi</taxon>
        <taxon>Archelosauria</taxon>
        <taxon>Archosauria</taxon>
        <taxon>Dinosauria</taxon>
        <taxon>Saurischia</taxon>
        <taxon>Theropoda</taxon>
        <taxon>Coelurosauria</taxon>
        <taxon>Aves</taxon>
        <taxon>Neognathae</taxon>
        <taxon>Neoaves</taxon>
        <taxon>Telluraves</taxon>
        <taxon>Australaves</taxon>
        <taxon>Passeriformes</taxon>
        <taxon>Corvoidea</taxon>
        <taxon>Pachycephalidae</taxon>
        <taxon>Daphoenositta</taxon>
    </lineage>
</organism>
<comment type="caution">
    <text evidence="1">The sequence shown here is derived from an EMBL/GenBank/DDBJ whole genome shotgun (WGS) entry which is preliminary data.</text>
</comment>
<evidence type="ECO:0000313" key="1">
    <source>
        <dbReference type="EMBL" id="NWV45970.1"/>
    </source>
</evidence>
<dbReference type="EMBL" id="VZRO01000707">
    <property type="protein sequence ID" value="NWV45970.1"/>
    <property type="molecule type" value="Genomic_DNA"/>
</dbReference>
<reference evidence="1 2" key="1">
    <citation type="submission" date="2019-09" db="EMBL/GenBank/DDBJ databases">
        <title>Bird 10,000 Genomes (B10K) Project - Family phase.</title>
        <authorList>
            <person name="Zhang G."/>
        </authorList>
    </citation>
    <scope>NUCLEOTIDE SEQUENCE [LARGE SCALE GENOMIC DNA]</scope>
    <source>
        <strain evidence="1">B10K-DU-029-47</strain>
        <tissue evidence="1">Heart</tissue>
    </source>
</reference>
<evidence type="ECO:0000313" key="2">
    <source>
        <dbReference type="Proteomes" id="UP000557315"/>
    </source>
</evidence>
<sequence>IKVRELYECITWEQNPFKAIPHVAKFWEQLGNTKEGFWVAPNRLYWLCGKKAYASLPPTWKGSCTLGIICPSFFLLPQEAGKILGAPL</sequence>
<protein>
    <submittedName>
        <fullName evidence="1">ENR1 protein</fullName>
    </submittedName>
</protein>
<dbReference type="InterPro" id="IPR018154">
    <property type="entry name" value="TLV/ENV_coat_polyprotein"/>
</dbReference>
<dbReference type="PANTHER" id="PTHR10424:SF68">
    <property type="entry name" value="ENDOGENOUS RETROVIRUS GROUP 3 MEMBER 1 ENV POLYPROTEIN"/>
    <property type="match status" value="1"/>
</dbReference>
<dbReference type="PANTHER" id="PTHR10424">
    <property type="entry name" value="VIRAL ENVELOPE PROTEIN"/>
    <property type="match status" value="1"/>
</dbReference>
<gene>
    <name evidence="1" type="primary">Erv31_0</name>
    <name evidence="1" type="ORF">DAPCHR_R15197</name>
</gene>
<feature type="non-terminal residue" evidence="1">
    <location>
        <position position="1"/>
    </location>
</feature>
<dbReference type="AlphaFoldDB" id="A0A7K6F3F4"/>
<dbReference type="Proteomes" id="UP000557315">
    <property type="component" value="Unassembled WGS sequence"/>
</dbReference>
<keyword evidence="2" id="KW-1185">Reference proteome</keyword>
<proteinExistence type="predicted"/>
<accession>A0A7K6F3F4</accession>
<name>A0A7K6F3F4_9CORV</name>
<feature type="non-terminal residue" evidence="1">
    <location>
        <position position="88"/>
    </location>
</feature>